<evidence type="ECO:0000313" key="1">
    <source>
        <dbReference type="EMBL" id="PSB36228.1"/>
    </source>
</evidence>
<reference evidence="1 2" key="1">
    <citation type="submission" date="2018-03" db="EMBL/GenBank/DDBJ databases">
        <title>The ancient ancestry and fast evolution of plastids.</title>
        <authorList>
            <person name="Moore K.R."/>
            <person name="Magnabosco C."/>
            <person name="Momper L."/>
            <person name="Gold D.A."/>
            <person name="Bosak T."/>
            <person name="Fournier G.P."/>
        </authorList>
    </citation>
    <scope>NUCLEOTIDE SEQUENCE [LARGE SCALE GENOMIC DNA]</scope>
    <source>
        <strain evidence="1 2">CCALA 015</strain>
    </source>
</reference>
<keyword evidence="2" id="KW-1185">Reference proteome</keyword>
<dbReference type="EMBL" id="PVWP01000011">
    <property type="protein sequence ID" value="PSB36228.1"/>
    <property type="molecule type" value="Genomic_DNA"/>
</dbReference>
<sequence length="70" mass="7842">MAPACTAVIRLDGPWWLGWVEEAHGVNPQEHTREELWASLRQVLREAHEVNRLEALEAAGPGHEEPALPL</sequence>
<gene>
    <name evidence="1" type="ORF">C7B81_14665</name>
</gene>
<dbReference type="Proteomes" id="UP000238218">
    <property type="component" value="Unassembled WGS sequence"/>
</dbReference>
<protein>
    <recommendedName>
        <fullName evidence="3">Type II toxin-antitoxin system HicB family antitoxin</fullName>
    </recommendedName>
</protein>
<accession>A0ABX5F6K4</accession>
<name>A0ABX5F6K4_9CHRO</name>
<evidence type="ECO:0008006" key="3">
    <source>
        <dbReference type="Google" id="ProtNLM"/>
    </source>
</evidence>
<evidence type="ECO:0000313" key="2">
    <source>
        <dbReference type="Proteomes" id="UP000238218"/>
    </source>
</evidence>
<comment type="caution">
    <text evidence="1">The sequence shown here is derived from an EMBL/GenBank/DDBJ whole genome shotgun (WGS) entry which is preliminary data.</text>
</comment>
<proteinExistence type="predicted"/>
<organism evidence="1 2">
    <name type="scientific">Aphanothece cf. minutissima CCALA 015</name>
    <dbReference type="NCBI Taxonomy" id="2107695"/>
    <lineage>
        <taxon>Bacteria</taxon>
        <taxon>Bacillati</taxon>
        <taxon>Cyanobacteriota</taxon>
        <taxon>Cyanophyceae</taxon>
        <taxon>Oscillatoriophycideae</taxon>
        <taxon>Chroococcales</taxon>
        <taxon>Aphanothecaceae</taxon>
        <taxon>Aphanothece</taxon>
    </lineage>
</organism>